<dbReference type="eggNOG" id="COG1589">
    <property type="taxonomic scope" value="Bacteria"/>
</dbReference>
<dbReference type="AlphaFoldDB" id="B7AT97"/>
<proteinExistence type="predicted"/>
<dbReference type="HOGENOM" id="CLU_063194_2_0_9"/>
<accession>B7AT97</accession>
<dbReference type="EMBL" id="ABVQ01000036">
    <property type="protein sequence ID" value="EEC56881.1"/>
    <property type="molecule type" value="Genomic_DNA"/>
</dbReference>
<gene>
    <name evidence="1" type="ORF">BACPEC_01367</name>
</gene>
<reference evidence="1 2" key="1">
    <citation type="submission" date="2008-11" db="EMBL/GenBank/DDBJ databases">
        <title>Draft genome sequence of Bacteroides pectinophilus (ATCC 43243).</title>
        <authorList>
            <person name="Sudarsanam P."/>
            <person name="Ley R."/>
            <person name="Guruge J."/>
            <person name="Turnbaugh P.J."/>
            <person name="Mahowald M."/>
            <person name="Liep D."/>
            <person name="Gordon J."/>
        </authorList>
    </citation>
    <scope>NUCLEOTIDE SEQUENCE [LARGE SCALE GENOMIC DNA]</scope>
    <source>
        <strain evidence="1 2">ATCC 43243</strain>
    </source>
</reference>
<evidence type="ECO:0008006" key="3">
    <source>
        <dbReference type="Google" id="ProtNLM"/>
    </source>
</evidence>
<dbReference type="STRING" id="483218.BACPEC_01367"/>
<keyword evidence="2" id="KW-1185">Reference proteome</keyword>
<dbReference type="Proteomes" id="UP000003136">
    <property type="component" value="Unassembled WGS sequence"/>
</dbReference>
<evidence type="ECO:0000313" key="1">
    <source>
        <dbReference type="EMBL" id="EEC56881.1"/>
    </source>
</evidence>
<evidence type="ECO:0000313" key="2">
    <source>
        <dbReference type="Proteomes" id="UP000003136"/>
    </source>
</evidence>
<protein>
    <recommendedName>
        <fullName evidence="3">Cell division protein FtsQ</fullName>
    </recommendedName>
</protein>
<name>B7AT97_9FIRM</name>
<comment type="caution">
    <text evidence="1">The sequence shown here is derived from an EMBL/GenBank/DDBJ whole genome shotgun (WGS) entry which is preliminary data.</text>
</comment>
<reference evidence="1 2" key="2">
    <citation type="submission" date="2008-11" db="EMBL/GenBank/DDBJ databases">
        <authorList>
            <person name="Fulton L."/>
            <person name="Clifton S."/>
            <person name="Fulton B."/>
            <person name="Xu J."/>
            <person name="Minx P."/>
            <person name="Pepin K.H."/>
            <person name="Johnson M."/>
            <person name="Bhonagiri V."/>
            <person name="Nash W.E."/>
            <person name="Mardis E.R."/>
            <person name="Wilson R.K."/>
        </authorList>
    </citation>
    <scope>NUCLEOTIDE SEQUENCE [LARGE SCALE GENOMIC DNA]</scope>
    <source>
        <strain evidence="1 2">ATCC 43243</strain>
    </source>
</reference>
<sequence>MVVTVYEKPVIGYVSYMGCNMYFDKDGTVVESSTRVLAGIPMISGLKFSSIVLGSKLDVGNSEIFGRILELTQAFDKYDITSDKIYFDSQGNVTLTIGSVRVMLGSCDNLTDTLFELKQIMPKLAGRKGTLHMEDFTEDKKSIIFEKD</sequence>
<organism evidence="1 2">
    <name type="scientific">[Bacteroides] pectinophilus ATCC 43243</name>
    <dbReference type="NCBI Taxonomy" id="483218"/>
    <lineage>
        <taxon>Bacteria</taxon>
        <taxon>Bacillati</taxon>
        <taxon>Bacillota</taxon>
        <taxon>Clostridia</taxon>
        <taxon>Eubacteriales</taxon>
    </lineage>
</organism>